<dbReference type="PROSITE" id="PS50026">
    <property type="entry name" value="EGF_3"/>
    <property type="match status" value="2"/>
</dbReference>
<organism evidence="7 8">
    <name type="scientific">Triparma laevis f. inornata</name>
    <dbReference type="NCBI Taxonomy" id="1714386"/>
    <lineage>
        <taxon>Eukaryota</taxon>
        <taxon>Sar</taxon>
        <taxon>Stramenopiles</taxon>
        <taxon>Ochrophyta</taxon>
        <taxon>Bolidophyceae</taxon>
        <taxon>Parmales</taxon>
        <taxon>Triparmaceae</taxon>
        <taxon>Triparma</taxon>
    </lineage>
</organism>
<comment type="caution">
    <text evidence="7">The sequence shown here is derived from an EMBL/GenBank/DDBJ whole genome shotgun (WGS) entry which is preliminary data.</text>
</comment>
<dbReference type="EMBL" id="BLQM01000156">
    <property type="protein sequence ID" value="GMH70300.1"/>
    <property type="molecule type" value="Genomic_DNA"/>
</dbReference>
<feature type="disulfide bond" evidence="4">
    <location>
        <begin position="582"/>
        <end position="591"/>
    </location>
</feature>
<dbReference type="PROSITE" id="PS01186">
    <property type="entry name" value="EGF_2"/>
    <property type="match status" value="4"/>
</dbReference>
<dbReference type="PRINTS" id="PR00011">
    <property type="entry name" value="EGFLAMININ"/>
</dbReference>
<dbReference type="AlphaFoldDB" id="A0A9W7AM57"/>
<keyword evidence="3 4" id="KW-1015">Disulfide bond</keyword>
<dbReference type="PANTHER" id="PTHR11219:SF69">
    <property type="entry name" value="TENEURIN-A"/>
    <property type="match status" value="1"/>
</dbReference>
<feature type="disulfide bond" evidence="4">
    <location>
        <begin position="530"/>
        <end position="539"/>
    </location>
</feature>
<dbReference type="PANTHER" id="PTHR11219">
    <property type="entry name" value="TENEURIN AND N-ACETYLGLUCOSAMINE-1-PHOSPHODIESTER ALPHA-N-ACETYLGLUCOSAMINIDASE"/>
    <property type="match status" value="1"/>
</dbReference>
<dbReference type="Proteomes" id="UP001162640">
    <property type="component" value="Unassembled WGS sequence"/>
</dbReference>
<proteinExistence type="predicted"/>
<keyword evidence="2" id="KW-0677">Repeat</keyword>
<accession>A0A9W7AM57</accession>
<dbReference type="SMART" id="SM00181">
    <property type="entry name" value="EGF"/>
    <property type="match status" value="3"/>
</dbReference>
<evidence type="ECO:0000259" key="6">
    <source>
        <dbReference type="PROSITE" id="PS50026"/>
    </source>
</evidence>
<evidence type="ECO:0000256" key="5">
    <source>
        <dbReference type="SAM" id="SignalP"/>
    </source>
</evidence>
<protein>
    <recommendedName>
        <fullName evidence="6">EGF-like domain-containing protein</fullName>
    </recommendedName>
</protein>
<dbReference type="Gene3D" id="2.10.25.10">
    <property type="entry name" value="Laminin"/>
    <property type="match status" value="3"/>
</dbReference>
<feature type="domain" description="EGF-like" evidence="6">
    <location>
        <begin position="557"/>
        <end position="592"/>
    </location>
</feature>
<feature type="chain" id="PRO_5040974620" description="EGF-like domain-containing protein" evidence="5">
    <location>
        <begin position="30"/>
        <end position="855"/>
    </location>
</feature>
<gene>
    <name evidence="7" type="ORF">TL16_g05374</name>
</gene>
<keyword evidence="1 4" id="KW-0245">EGF-like domain</keyword>
<evidence type="ECO:0000313" key="8">
    <source>
        <dbReference type="Proteomes" id="UP001162640"/>
    </source>
</evidence>
<feature type="domain" description="EGF-like" evidence="6">
    <location>
        <begin position="505"/>
        <end position="540"/>
    </location>
</feature>
<evidence type="ECO:0000313" key="7">
    <source>
        <dbReference type="EMBL" id="GMH70300.1"/>
    </source>
</evidence>
<comment type="caution">
    <text evidence="4">Lacks conserved residue(s) required for the propagation of feature annotation.</text>
</comment>
<sequence>MALTNGWRDIIGVLILALIFLHQPQPSLAQRKPKNMCSKQGIFNSTTKRCTCVTGWTGPLCAEKFCPAGHDWLAAPHGHHLAHKDHAECSGVGECDRLLGTCTCKAGFGGAACEKMVCPKGATNSTGEVTKTCSGHGRCMTLREMGGVWTGNDNLDFDGLIFKPKDYRFWDADQIQGCVCDPPYTGQNCSLKSCPYGDDYSVRFDPHGQITHNEVFRIECAANQGSFRFAFRGVSSEEIPFDAPQGRVKHILEKMTSIDSISVAMTSSTVCGNGSPTITTITFLNQVGEMPAAKVTPQSNLKLNSGASKAILFMVTQFVMECPMMQKFPGHHVGSMHLKYDGQLTRAINYTASVVDVESAIRNLTTIRQHSDYGHINVTAGSGSPLNTYGIEICSYLSHVNTTIELRSEYGNLYMLDAVNDNLREEVDGNITIHTSKGTTHAKLCSGRGHCDYKTGTCECFFQSTPWVDIKRRYESSDGNGSPGQRGDCGYAQVASRKCPGGLTNIDDLLSHETCFGNGFCDNSTYACRCADGYQGSDCSERICPGGVSWFDNIQGDGYAHQTKRECSGQGACDRVSGNCQCNLGFTGEACDKIICEDNCNSVGVCQPLHKLAEYAVINGEATEYVYGNSDENFNSKATWDRDMFQSCLCDGSFLESDRQGPSDTYISGLHVNEPKVLGYHGYSCKKAHCPHGDDPSTPGVNEKQTVGCTLTSGTFTLMFRDKTTANIAYDATAVQVKAALEALNVVETVTVTLNGANPCDATPSGFVVEFTGNPGDLPLITSTPSYTIMETVKGTREFAECSNRGVCNSKAGQLAGMCYCDWNYMSSDGNGGRGTRRDCGRYDEYGQAVGYFTS</sequence>
<reference evidence="8" key="1">
    <citation type="journal article" date="2023" name="Commun. Biol.">
        <title>Genome analysis of Parmales, the sister group of diatoms, reveals the evolutionary specialization of diatoms from phago-mixotrophs to photoautotrophs.</title>
        <authorList>
            <person name="Ban H."/>
            <person name="Sato S."/>
            <person name="Yoshikawa S."/>
            <person name="Yamada K."/>
            <person name="Nakamura Y."/>
            <person name="Ichinomiya M."/>
            <person name="Sato N."/>
            <person name="Blanc-Mathieu R."/>
            <person name="Endo H."/>
            <person name="Kuwata A."/>
            <person name="Ogata H."/>
        </authorList>
    </citation>
    <scope>NUCLEOTIDE SEQUENCE [LARGE SCALE GENOMIC DNA]</scope>
</reference>
<name>A0A9W7AM57_9STRA</name>
<keyword evidence="5" id="KW-0732">Signal</keyword>
<evidence type="ECO:0000256" key="3">
    <source>
        <dbReference type="ARBA" id="ARBA00023157"/>
    </source>
</evidence>
<evidence type="ECO:0000256" key="2">
    <source>
        <dbReference type="ARBA" id="ARBA00022737"/>
    </source>
</evidence>
<dbReference type="InterPro" id="IPR000742">
    <property type="entry name" value="EGF"/>
</dbReference>
<dbReference type="PROSITE" id="PS00022">
    <property type="entry name" value="EGF_1"/>
    <property type="match status" value="3"/>
</dbReference>
<evidence type="ECO:0000256" key="4">
    <source>
        <dbReference type="PROSITE-ProRule" id="PRU00076"/>
    </source>
</evidence>
<feature type="signal peptide" evidence="5">
    <location>
        <begin position="1"/>
        <end position="29"/>
    </location>
</feature>
<dbReference type="InterPro" id="IPR051216">
    <property type="entry name" value="Teneurin"/>
</dbReference>
<evidence type="ECO:0000256" key="1">
    <source>
        <dbReference type="ARBA" id="ARBA00022536"/>
    </source>
</evidence>